<proteinExistence type="predicted"/>
<accession>A0ABD2NYY8</accession>
<dbReference type="Proteomes" id="UP001516400">
    <property type="component" value="Unassembled WGS sequence"/>
</dbReference>
<feature type="region of interest" description="Disordered" evidence="1">
    <location>
        <begin position="52"/>
        <end position="78"/>
    </location>
</feature>
<reference evidence="2 3" key="1">
    <citation type="journal article" date="2021" name="BMC Biol.">
        <title>Horizontally acquired antibacterial genes associated with adaptive radiation of ladybird beetles.</title>
        <authorList>
            <person name="Li H.S."/>
            <person name="Tang X.F."/>
            <person name="Huang Y.H."/>
            <person name="Xu Z.Y."/>
            <person name="Chen M.L."/>
            <person name="Du X.Y."/>
            <person name="Qiu B.Y."/>
            <person name="Chen P.T."/>
            <person name="Zhang W."/>
            <person name="Slipinski A."/>
            <person name="Escalona H.E."/>
            <person name="Waterhouse R.M."/>
            <person name="Zwick A."/>
            <person name="Pang H."/>
        </authorList>
    </citation>
    <scope>NUCLEOTIDE SEQUENCE [LARGE SCALE GENOMIC DNA]</scope>
    <source>
        <strain evidence="2">SYSU2018</strain>
    </source>
</reference>
<sequence length="155" mass="17497">MSNQNATPLNPNPPPRTFNSVNSTPIPVHSFSNNSQRSAHNRSIHFRQHIAQHMDRSSSTTKRSINPQTQAQNPNEPKCISEELFLPEIDNNLDRTPNLRYACELNYNLDEPSDVGEVNLLRNIRKFSVGVGIREPPLINLTNLTNSSFPCIKIP</sequence>
<organism evidence="2 3">
    <name type="scientific">Cryptolaemus montrouzieri</name>
    <dbReference type="NCBI Taxonomy" id="559131"/>
    <lineage>
        <taxon>Eukaryota</taxon>
        <taxon>Metazoa</taxon>
        <taxon>Ecdysozoa</taxon>
        <taxon>Arthropoda</taxon>
        <taxon>Hexapoda</taxon>
        <taxon>Insecta</taxon>
        <taxon>Pterygota</taxon>
        <taxon>Neoptera</taxon>
        <taxon>Endopterygota</taxon>
        <taxon>Coleoptera</taxon>
        <taxon>Polyphaga</taxon>
        <taxon>Cucujiformia</taxon>
        <taxon>Coccinelloidea</taxon>
        <taxon>Coccinellidae</taxon>
        <taxon>Scymninae</taxon>
        <taxon>Scymnini</taxon>
        <taxon>Cryptolaemus</taxon>
    </lineage>
</organism>
<evidence type="ECO:0000313" key="3">
    <source>
        <dbReference type="Proteomes" id="UP001516400"/>
    </source>
</evidence>
<keyword evidence="3" id="KW-1185">Reference proteome</keyword>
<protein>
    <submittedName>
        <fullName evidence="2">Uncharacterized protein</fullName>
    </submittedName>
</protein>
<dbReference type="EMBL" id="JABFTP020000144">
    <property type="protein sequence ID" value="KAL3283674.1"/>
    <property type="molecule type" value="Genomic_DNA"/>
</dbReference>
<comment type="caution">
    <text evidence="2">The sequence shown here is derived from an EMBL/GenBank/DDBJ whole genome shotgun (WGS) entry which is preliminary data.</text>
</comment>
<feature type="compositionally biased region" description="Polar residues" evidence="1">
    <location>
        <begin position="57"/>
        <end position="75"/>
    </location>
</feature>
<name>A0ABD2NYY8_9CUCU</name>
<evidence type="ECO:0000313" key="2">
    <source>
        <dbReference type="EMBL" id="KAL3283674.1"/>
    </source>
</evidence>
<feature type="region of interest" description="Disordered" evidence="1">
    <location>
        <begin position="1"/>
        <end position="39"/>
    </location>
</feature>
<dbReference type="AlphaFoldDB" id="A0ABD2NYY8"/>
<gene>
    <name evidence="2" type="ORF">HHI36_006812</name>
</gene>
<feature type="compositionally biased region" description="Polar residues" evidence="1">
    <location>
        <begin position="17"/>
        <end position="38"/>
    </location>
</feature>
<evidence type="ECO:0000256" key="1">
    <source>
        <dbReference type="SAM" id="MobiDB-lite"/>
    </source>
</evidence>